<dbReference type="GO" id="GO:0016747">
    <property type="term" value="F:acyltransferase activity, transferring groups other than amino-acyl groups"/>
    <property type="evidence" value="ECO:0007669"/>
    <property type="project" value="InterPro"/>
</dbReference>
<organism evidence="2 3">
    <name type="scientific">Acacia crassicarpa</name>
    <name type="common">northern wattle</name>
    <dbReference type="NCBI Taxonomy" id="499986"/>
    <lineage>
        <taxon>Eukaryota</taxon>
        <taxon>Viridiplantae</taxon>
        <taxon>Streptophyta</taxon>
        <taxon>Embryophyta</taxon>
        <taxon>Tracheophyta</taxon>
        <taxon>Spermatophyta</taxon>
        <taxon>Magnoliopsida</taxon>
        <taxon>eudicotyledons</taxon>
        <taxon>Gunneridae</taxon>
        <taxon>Pentapetalae</taxon>
        <taxon>rosids</taxon>
        <taxon>fabids</taxon>
        <taxon>Fabales</taxon>
        <taxon>Fabaceae</taxon>
        <taxon>Caesalpinioideae</taxon>
        <taxon>mimosoid clade</taxon>
        <taxon>Acacieae</taxon>
        <taxon>Acacia</taxon>
    </lineage>
</organism>
<dbReference type="PANTHER" id="PTHR46067">
    <property type="entry name" value="ACYL-COA N-ACYLTRANSFERASES (NAT) SUPERFAMILY PROTEIN"/>
    <property type="match status" value="1"/>
</dbReference>
<evidence type="ECO:0000313" key="3">
    <source>
        <dbReference type="Proteomes" id="UP001293593"/>
    </source>
</evidence>
<protein>
    <recommendedName>
        <fullName evidence="1">N-acetyltransferase domain-containing protein</fullName>
    </recommendedName>
</protein>
<dbReference type="Pfam" id="PF13302">
    <property type="entry name" value="Acetyltransf_3"/>
    <property type="match status" value="1"/>
</dbReference>
<dbReference type="PROSITE" id="PS51186">
    <property type="entry name" value="GNAT"/>
    <property type="match status" value="1"/>
</dbReference>
<dbReference type="AlphaFoldDB" id="A0AAE1JDY8"/>
<dbReference type="InterPro" id="IPR016181">
    <property type="entry name" value="Acyl_CoA_acyltransferase"/>
</dbReference>
<reference evidence="2" key="1">
    <citation type="submission" date="2023-10" db="EMBL/GenBank/DDBJ databases">
        <title>Chromosome-level genome of the transformable northern wattle, Acacia crassicarpa.</title>
        <authorList>
            <person name="Massaro I."/>
            <person name="Sinha N.R."/>
            <person name="Poethig S."/>
            <person name="Leichty A.R."/>
        </authorList>
    </citation>
    <scope>NUCLEOTIDE SEQUENCE</scope>
    <source>
        <strain evidence="2">Acra3RX</strain>
        <tissue evidence="2">Leaf</tissue>
    </source>
</reference>
<keyword evidence="3" id="KW-1185">Reference proteome</keyword>
<gene>
    <name evidence="2" type="ORF">QN277_027266</name>
</gene>
<dbReference type="SUPFAM" id="SSF55729">
    <property type="entry name" value="Acyl-CoA N-acyltransferases (Nat)"/>
    <property type="match status" value="1"/>
</dbReference>
<evidence type="ECO:0000259" key="1">
    <source>
        <dbReference type="PROSITE" id="PS51186"/>
    </source>
</evidence>
<evidence type="ECO:0000313" key="2">
    <source>
        <dbReference type="EMBL" id="KAK4266324.1"/>
    </source>
</evidence>
<accession>A0AAE1JDY8</accession>
<dbReference type="Gene3D" id="3.40.630.30">
    <property type="match status" value="1"/>
</dbReference>
<dbReference type="InterPro" id="IPR000182">
    <property type="entry name" value="GNAT_dom"/>
</dbReference>
<feature type="domain" description="N-acetyltransferase" evidence="1">
    <location>
        <begin position="6"/>
        <end position="167"/>
    </location>
</feature>
<name>A0AAE1JDY8_9FABA</name>
<dbReference type="Proteomes" id="UP001293593">
    <property type="component" value="Unassembled WGS sequence"/>
</dbReference>
<dbReference type="EMBL" id="JAWXYG010000008">
    <property type="protein sequence ID" value="KAK4266324.1"/>
    <property type="molecule type" value="Genomic_DNA"/>
</dbReference>
<sequence length="175" mass="19736">MDASGIFVRPFDSSDAEDVLKWAGDDRVTQYLRWNTLKTKEEALSFIEKVAIPHPWRRSICLNGRSIGYVSAKPGCGDDRCRAHISYAVGVDHWGRGIVAETLRMTIPMVFKQFPQLCRIEALVDVDNKGSQRGVLQKVGFAEEGLLRKYGFCKGQVRDFLIYSFLSADKLNTSN</sequence>
<proteinExistence type="predicted"/>
<dbReference type="PANTHER" id="PTHR46067:SF18">
    <property type="entry name" value="ACYL-COA N-ACYLTRANSFERASES (NAT) SUPERFAMILY PROTEIN"/>
    <property type="match status" value="1"/>
</dbReference>
<comment type="caution">
    <text evidence="2">The sequence shown here is derived from an EMBL/GenBank/DDBJ whole genome shotgun (WGS) entry which is preliminary data.</text>
</comment>